<dbReference type="Gene3D" id="3.100.10.10">
    <property type="match status" value="1"/>
</dbReference>
<evidence type="ECO:0000256" key="3">
    <source>
        <dbReference type="ARBA" id="ARBA00023274"/>
    </source>
</evidence>
<dbReference type="GO" id="GO:0019843">
    <property type="term" value="F:rRNA binding"/>
    <property type="evidence" value="ECO:0007669"/>
    <property type="project" value="UniProtKB-UniRule"/>
</dbReference>
<comment type="similarity">
    <text evidence="1 4 5">Belongs to the universal ribosomal protein uL15 family.</text>
</comment>
<evidence type="ECO:0000256" key="4">
    <source>
        <dbReference type="HAMAP-Rule" id="MF_01341"/>
    </source>
</evidence>
<evidence type="ECO:0000259" key="7">
    <source>
        <dbReference type="Pfam" id="PF00828"/>
    </source>
</evidence>
<dbReference type="PATRIC" id="fig|1618663.3.peg.17"/>
<evidence type="ECO:0000256" key="5">
    <source>
        <dbReference type="RuleBase" id="RU003888"/>
    </source>
</evidence>
<dbReference type="NCBIfam" id="TIGR01071">
    <property type="entry name" value="rplO_bact"/>
    <property type="match status" value="1"/>
</dbReference>
<gene>
    <name evidence="4" type="primary">rplO</name>
    <name evidence="8" type="ORF">UX22_C0001G0013</name>
</gene>
<comment type="subunit">
    <text evidence="4">Part of the 50S ribosomal subunit.</text>
</comment>
<evidence type="ECO:0000313" key="9">
    <source>
        <dbReference type="Proteomes" id="UP000034727"/>
    </source>
</evidence>
<dbReference type="InterPro" id="IPR030878">
    <property type="entry name" value="Ribosomal_uL15"/>
</dbReference>
<dbReference type="InterPro" id="IPR001196">
    <property type="entry name" value="Ribosomal_uL15_CS"/>
</dbReference>
<dbReference type="EMBL" id="LCLJ01000001">
    <property type="protein sequence ID" value="KKU15871.1"/>
    <property type="molecule type" value="Genomic_DNA"/>
</dbReference>
<dbReference type="AlphaFoldDB" id="A0A0G1N5K5"/>
<feature type="region of interest" description="Disordered" evidence="6">
    <location>
        <begin position="20"/>
        <end position="57"/>
    </location>
</feature>
<keyword evidence="4" id="KW-0699">rRNA-binding</keyword>
<comment type="caution">
    <text evidence="8">The sequence shown here is derived from an EMBL/GenBank/DDBJ whole genome shotgun (WGS) entry which is preliminary data.</text>
</comment>
<sequence length="154" mass="17225">MPETPKNKLHIKFMFIQEIRQTSPRKNKKRIGRGGKRGTTSGRGQKGQKARAGHRIRPAERDILSKIPKLRGVKNKIRTPKMFVLNVGDLDKTFKNETVISKKTFLKHRVVKSSGIQLKILGDGDVKKAFKIIGLRVSESAKKKILSAGGTVSE</sequence>
<dbReference type="PANTHER" id="PTHR12934">
    <property type="entry name" value="50S RIBOSOMAL PROTEIN L15"/>
    <property type="match status" value="1"/>
</dbReference>
<accession>A0A0G1N5K5</accession>
<proteinExistence type="inferred from homology"/>
<feature type="compositionally biased region" description="Basic residues" evidence="6">
    <location>
        <begin position="46"/>
        <end position="56"/>
    </location>
</feature>
<protein>
    <recommendedName>
        <fullName evidence="4">Large ribosomal subunit protein uL15</fullName>
    </recommendedName>
</protein>
<keyword evidence="2 4" id="KW-0689">Ribosomal protein</keyword>
<dbReference type="GO" id="GO:0015934">
    <property type="term" value="C:large ribosomal subunit"/>
    <property type="evidence" value="ECO:0007669"/>
    <property type="project" value="InterPro"/>
</dbReference>
<dbReference type="InterPro" id="IPR036227">
    <property type="entry name" value="Ribosomal_uL15/eL18_sf"/>
</dbReference>
<dbReference type="Pfam" id="PF00828">
    <property type="entry name" value="Ribosomal_L27A"/>
    <property type="match status" value="1"/>
</dbReference>
<evidence type="ECO:0000313" key="8">
    <source>
        <dbReference type="EMBL" id="KKU15871.1"/>
    </source>
</evidence>
<dbReference type="PANTHER" id="PTHR12934:SF11">
    <property type="entry name" value="LARGE RIBOSOMAL SUBUNIT PROTEIN UL15M"/>
    <property type="match status" value="1"/>
</dbReference>
<evidence type="ECO:0000256" key="2">
    <source>
        <dbReference type="ARBA" id="ARBA00022980"/>
    </source>
</evidence>
<feature type="compositionally biased region" description="Basic residues" evidence="6">
    <location>
        <begin position="23"/>
        <end position="36"/>
    </location>
</feature>
<comment type="function">
    <text evidence="4">Binds to the 23S rRNA.</text>
</comment>
<keyword evidence="3 4" id="KW-0687">Ribonucleoprotein</keyword>
<dbReference type="InterPro" id="IPR005749">
    <property type="entry name" value="Ribosomal_uL15_bac-type"/>
</dbReference>
<dbReference type="Proteomes" id="UP000034727">
    <property type="component" value="Unassembled WGS sequence"/>
</dbReference>
<feature type="domain" description="Large ribosomal subunit protein uL15/eL18" evidence="7">
    <location>
        <begin position="84"/>
        <end position="152"/>
    </location>
</feature>
<keyword evidence="4" id="KW-0694">RNA-binding</keyword>
<dbReference type="GO" id="GO:0003735">
    <property type="term" value="F:structural constituent of ribosome"/>
    <property type="evidence" value="ECO:0007669"/>
    <property type="project" value="InterPro"/>
</dbReference>
<dbReference type="InterPro" id="IPR021131">
    <property type="entry name" value="Ribosomal_uL15/eL18"/>
</dbReference>
<organism evidence="8 9">
    <name type="scientific">Candidatus Jorgensenbacteria bacterium GW2011_GWA2_45_9</name>
    <dbReference type="NCBI Taxonomy" id="1618663"/>
    <lineage>
        <taxon>Bacteria</taxon>
        <taxon>Candidatus Joergenseniibacteriota</taxon>
    </lineage>
</organism>
<reference evidence="8 9" key="1">
    <citation type="journal article" date="2015" name="Nature">
        <title>rRNA introns, odd ribosomes, and small enigmatic genomes across a large radiation of phyla.</title>
        <authorList>
            <person name="Brown C.T."/>
            <person name="Hug L.A."/>
            <person name="Thomas B.C."/>
            <person name="Sharon I."/>
            <person name="Castelle C.J."/>
            <person name="Singh A."/>
            <person name="Wilkins M.J."/>
            <person name="Williams K.H."/>
            <person name="Banfield J.F."/>
        </authorList>
    </citation>
    <scope>NUCLEOTIDE SEQUENCE [LARGE SCALE GENOMIC DNA]</scope>
</reference>
<dbReference type="HAMAP" id="MF_01341">
    <property type="entry name" value="Ribosomal_uL15"/>
    <property type="match status" value="1"/>
</dbReference>
<evidence type="ECO:0000256" key="1">
    <source>
        <dbReference type="ARBA" id="ARBA00007320"/>
    </source>
</evidence>
<name>A0A0G1N5K5_9BACT</name>
<evidence type="ECO:0000256" key="6">
    <source>
        <dbReference type="SAM" id="MobiDB-lite"/>
    </source>
</evidence>
<dbReference type="SUPFAM" id="SSF52080">
    <property type="entry name" value="Ribosomal proteins L15p and L18e"/>
    <property type="match status" value="1"/>
</dbReference>
<dbReference type="GO" id="GO:0006412">
    <property type="term" value="P:translation"/>
    <property type="evidence" value="ECO:0007669"/>
    <property type="project" value="UniProtKB-UniRule"/>
</dbReference>
<dbReference type="PROSITE" id="PS00475">
    <property type="entry name" value="RIBOSOMAL_L15"/>
    <property type="match status" value="1"/>
</dbReference>